<dbReference type="SUPFAM" id="SSF47336">
    <property type="entry name" value="ACP-like"/>
    <property type="match status" value="1"/>
</dbReference>
<keyword evidence="4" id="KW-0012">Acyltransferase</keyword>
<feature type="domain" description="PKS/mFAS DH" evidence="7">
    <location>
        <begin position="1339"/>
        <end position="1606"/>
    </location>
</feature>
<dbReference type="Pfam" id="PF00550">
    <property type="entry name" value="PP-binding"/>
    <property type="match status" value="1"/>
</dbReference>
<dbReference type="PROSITE" id="PS52004">
    <property type="entry name" value="KS3_2"/>
    <property type="match status" value="1"/>
</dbReference>
<dbReference type="Pfam" id="PF14765">
    <property type="entry name" value="PS-DH"/>
    <property type="match status" value="1"/>
</dbReference>
<dbReference type="SMART" id="SM00827">
    <property type="entry name" value="PKS_AT"/>
    <property type="match status" value="1"/>
</dbReference>
<dbReference type="SUPFAM" id="SSF53901">
    <property type="entry name" value="Thiolase-like"/>
    <property type="match status" value="1"/>
</dbReference>
<dbReference type="PANTHER" id="PTHR43775:SF51">
    <property type="entry name" value="INACTIVE PHENOLPHTHIOCEROL SYNTHESIS POLYKETIDE SYNTHASE TYPE I PKS1-RELATED"/>
    <property type="match status" value="1"/>
</dbReference>
<dbReference type="Pfam" id="PF00698">
    <property type="entry name" value="Acyl_transf_1"/>
    <property type="match status" value="1"/>
</dbReference>
<keyword evidence="1" id="KW-0596">Phosphopantetheine</keyword>
<dbReference type="Pfam" id="PF02801">
    <property type="entry name" value="Ketoacyl-synt_C"/>
    <property type="match status" value="1"/>
</dbReference>
<dbReference type="EMBL" id="JAPNUD010000120">
    <property type="protein sequence ID" value="MDA0645051.1"/>
    <property type="molecule type" value="Genomic_DNA"/>
</dbReference>
<dbReference type="InterPro" id="IPR049900">
    <property type="entry name" value="PKS_mFAS_DH"/>
</dbReference>
<dbReference type="SUPFAM" id="SSF51735">
    <property type="entry name" value="NAD(P)-binding Rossmann-fold domains"/>
    <property type="match status" value="1"/>
</dbReference>
<dbReference type="CDD" id="cd00833">
    <property type="entry name" value="PKS"/>
    <property type="match status" value="1"/>
</dbReference>
<feature type="region of interest" description="N-terminal hotdog fold" evidence="5">
    <location>
        <begin position="1339"/>
        <end position="1459"/>
    </location>
</feature>
<dbReference type="InterPro" id="IPR020807">
    <property type="entry name" value="PKS_DH"/>
</dbReference>
<dbReference type="InterPro" id="IPR009081">
    <property type="entry name" value="PP-bd_ACP"/>
</dbReference>
<dbReference type="InterPro" id="IPR036291">
    <property type="entry name" value="NAD(P)-bd_dom_sf"/>
</dbReference>
<dbReference type="Gene3D" id="3.40.366.10">
    <property type="entry name" value="Malonyl-Coenzyme A Acyl Carrier Protein, domain 2"/>
    <property type="match status" value="1"/>
</dbReference>
<dbReference type="InterPro" id="IPR042104">
    <property type="entry name" value="PKS_dehydratase_sf"/>
</dbReference>
<accession>A0ABT4T6B9</accession>
<proteinExistence type="predicted"/>
<dbReference type="SUPFAM" id="SSF55048">
    <property type="entry name" value="Probable ACP-binding domain of malonyl-CoA ACP transacylase"/>
    <property type="match status" value="1"/>
</dbReference>
<sequence>MTDVAIVGMGCRYPDATGPDRLWELVMARRRAFRPIPATRLNLADYDTGDPDSTYVRYAALLEGWSFDRARHRIPGTTYRVTDPAHWLALDVAADTLAAAGFADASGLDRDRVGVVLGNTLTGEFTRATAMRLRWPYVRRVLQEAMAGEDLGESVRDQLVKRAEELFKAPFPEPTDESLAGALSNTIAGRVCNHFDLHGGGFTVDGACASSLLAVIHACVALTTGDLDFALAGGVDLSLDPFELVGFARTGALARTDMRVYDASPTGFWPGEGCGMVALMRAEDALALGRRPLALIRGWGVSSDGRGGISRPEPGGQLLALRRAYERAGFGADTVGYFEGHGTGTAVGDHAELQAMRAVRGQGRRPAFVGSIKANIGHTKAAAGVAGLIKATLAVHHQIVPPTTGSHTPHELLGDGLTVAEGPVPWPSAPVRAAVSAMGFGGINTHLVVERAGSARRTRLSAVQERMARTPTDTEVFAVTADSTAALTGKLRHVARLAETLSFSELTDLAARLAGEPQGSHRVAFTAHHPGQLARRAERAAALAGRAAAESGVFSGVGPPGKVGLLFTGQGGPARGDAGALGRLYDGARAYFTGEEGIDTAIVQPAVFRASMAALRWLDSLGVAAVAALGHSVGEIAALTWSGAIDEEAALELVTERGRIMGEVGAPGTGMASVSAPASRAAALIEGLDLVVAADNGASTVVAGPWTEVETLVRRAGADGVTATRLEVSHAFHSPAVRQAVAPFTICLDKAPFTVPVGPVYSTVTGTELSAGTDLRRHLAAQITDPVRFREALDLLAAECDLLVEAGPGHSLATLATAHLGGSPPAVSVDAGAAGARGPLETAAALFAAGATDSLRTLFDQRFHRPFELDREPVFLTNPCETAPEPAPSAAPERPRPEGGGVAEIVRELVGAALELEPDAIADDDHLLADLHMNSLQVVQLAAESASACGKALPPVLPSIAEATVGDLIAAVEAFPRAEEHTLDLPDWFRLFTEHQEPVQPPEPEGALRAHVPAVPTDADLAALVATARRAIAGGLPLVVTDEADCASGFVAALRQEHPDADVHWLGVDRAGRTYEVRHSPMARPRSDPPLRRDDVVVITGGGKGIGLEAGLTLAKAYGVRLALIGRSDPGTDPELAGGLERLRAAGVVAAYRRADVTDAAAVTRAMAELSELGPIAGVVHASGINRPALFGELTDEDFAEHARTKCAGLENVLAAVDLGGLRLLLAYGSVIGRFGLAGETHYALANGRLQAMVRALAPRLPDGCVSATLAWTVWSGAGMAERLGVVDHLAGAGIGTLPAERGAELLLDAIAAGPAGETVVISGRLPQLDRAQVTPPRHPLLHRLLRFVPGVELAAECELDASRAFLADHQLHGVRLLPAVCALEAMAQAAEMLGTPARTITDARFERPVIVPADGTRTIRIHALRHPDGSVAVTVRSAETDFSADHFAGRVVPGPADPPDVEVPAGDPPGHEPAELYGSLFFHGPAFRRLTRFESLFPTGCRALLSGAGEDLGLGEPVLGDAALHDAAIHVLQACVPHRRLLPVACDRFQVHDGARSADVVVEAVEREHQGVDYTYDVLARSVDGRPLFSWSGLRLRDTGPLRLDAVPPLLTGPYLERVVGDLCPGAAAVTQEWVELDGPPLPLGPEWTDQAEQLARLTGESRTSLNSRLSAVLKCLPEAGQARSLQVEAAYEHGWIKLSGPSGSAVLSGLLTLNDSGGPPRPMVVAVLTQERR</sequence>
<dbReference type="PANTHER" id="PTHR43775">
    <property type="entry name" value="FATTY ACID SYNTHASE"/>
    <property type="match status" value="1"/>
</dbReference>
<name>A0ABT4T6B9_9ACTN</name>
<dbReference type="PROSITE" id="PS52019">
    <property type="entry name" value="PKS_MFAS_DH"/>
    <property type="match status" value="1"/>
</dbReference>
<organism evidence="8 9">
    <name type="scientific">Nonomuraea ferruginea</name>
    <dbReference type="NCBI Taxonomy" id="46174"/>
    <lineage>
        <taxon>Bacteria</taxon>
        <taxon>Bacillati</taxon>
        <taxon>Actinomycetota</taxon>
        <taxon>Actinomycetes</taxon>
        <taxon>Streptosporangiales</taxon>
        <taxon>Streptosporangiaceae</taxon>
        <taxon>Nonomuraea</taxon>
    </lineage>
</organism>
<evidence type="ECO:0000259" key="7">
    <source>
        <dbReference type="PROSITE" id="PS52019"/>
    </source>
</evidence>
<dbReference type="SUPFAM" id="SSF52151">
    <property type="entry name" value="FabD/lysophospholipase-like"/>
    <property type="match status" value="1"/>
</dbReference>
<dbReference type="SMART" id="SM00826">
    <property type="entry name" value="PKS_DH"/>
    <property type="match status" value="1"/>
</dbReference>
<dbReference type="InterPro" id="IPR013968">
    <property type="entry name" value="PKS_KR"/>
</dbReference>
<feature type="region of interest" description="C-terminal hotdog fold" evidence="5">
    <location>
        <begin position="1469"/>
        <end position="1606"/>
    </location>
</feature>
<gene>
    <name evidence="8" type="ORF">OUY24_30875</name>
</gene>
<dbReference type="InterPro" id="IPR049552">
    <property type="entry name" value="PKS_DH_N"/>
</dbReference>
<evidence type="ECO:0000256" key="3">
    <source>
        <dbReference type="ARBA" id="ARBA00022679"/>
    </source>
</evidence>
<evidence type="ECO:0000313" key="9">
    <source>
        <dbReference type="Proteomes" id="UP001212498"/>
    </source>
</evidence>
<dbReference type="InterPro" id="IPR020841">
    <property type="entry name" value="PKS_Beta-ketoAc_synthase_dom"/>
</dbReference>
<dbReference type="SMART" id="SM00825">
    <property type="entry name" value="PKS_KS"/>
    <property type="match status" value="1"/>
</dbReference>
<comment type="caution">
    <text evidence="8">The sequence shown here is derived from an EMBL/GenBank/DDBJ whole genome shotgun (WGS) entry which is preliminary data.</text>
</comment>
<dbReference type="InterPro" id="IPR016035">
    <property type="entry name" value="Acyl_Trfase/lysoPLipase"/>
</dbReference>
<dbReference type="InterPro" id="IPR049551">
    <property type="entry name" value="PKS_DH_C"/>
</dbReference>
<dbReference type="InterPro" id="IPR016039">
    <property type="entry name" value="Thiolase-like"/>
</dbReference>
<feature type="active site" description="Proton acceptor; for dehydratase activity" evidence="5">
    <location>
        <position position="1370"/>
    </location>
</feature>
<dbReference type="InterPro" id="IPR014043">
    <property type="entry name" value="Acyl_transferase_dom"/>
</dbReference>
<evidence type="ECO:0000256" key="1">
    <source>
        <dbReference type="ARBA" id="ARBA00022450"/>
    </source>
</evidence>
<dbReference type="InterPro" id="IPR036736">
    <property type="entry name" value="ACP-like_sf"/>
</dbReference>
<dbReference type="Gene3D" id="1.10.1200.10">
    <property type="entry name" value="ACP-like"/>
    <property type="match status" value="1"/>
</dbReference>
<dbReference type="SMART" id="SM00822">
    <property type="entry name" value="PKS_KR"/>
    <property type="match status" value="1"/>
</dbReference>
<dbReference type="Pfam" id="PF08659">
    <property type="entry name" value="KR"/>
    <property type="match status" value="1"/>
</dbReference>
<evidence type="ECO:0000313" key="8">
    <source>
        <dbReference type="EMBL" id="MDA0645051.1"/>
    </source>
</evidence>
<dbReference type="InterPro" id="IPR014031">
    <property type="entry name" value="Ketoacyl_synth_C"/>
</dbReference>
<evidence type="ECO:0000256" key="4">
    <source>
        <dbReference type="ARBA" id="ARBA00023315"/>
    </source>
</evidence>
<feature type="active site" description="Proton donor; for dehydratase activity" evidence="5">
    <location>
        <position position="1522"/>
    </location>
</feature>
<dbReference type="Gene3D" id="3.40.47.10">
    <property type="match status" value="1"/>
</dbReference>
<dbReference type="InterPro" id="IPR050091">
    <property type="entry name" value="PKS_NRPS_Biosynth_Enz"/>
</dbReference>
<reference evidence="8 9" key="1">
    <citation type="submission" date="2022-11" db="EMBL/GenBank/DDBJ databases">
        <title>Nonomuraea corallina sp. nov., a new species of the genus Nonomuraea isolated from sea side sediment in Thai sea.</title>
        <authorList>
            <person name="Ngamcharungchit C."/>
            <person name="Matsumoto A."/>
            <person name="Suriyachadkun C."/>
            <person name="Panbangred W."/>
            <person name="Inahashi Y."/>
            <person name="Intra B."/>
        </authorList>
    </citation>
    <scope>NUCLEOTIDE SEQUENCE [LARGE SCALE GENOMIC DNA]</scope>
    <source>
        <strain evidence="8 9">DSM 43553</strain>
    </source>
</reference>
<evidence type="ECO:0000256" key="2">
    <source>
        <dbReference type="ARBA" id="ARBA00022553"/>
    </source>
</evidence>
<keyword evidence="9" id="KW-1185">Reference proteome</keyword>
<keyword evidence="3" id="KW-0808">Transferase</keyword>
<dbReference type="InterPro" id="IPR057326">
    <property type="entry name" value="KR_dom"/>
</dbReference>
<evidence type="ECO:0000256" key="5">
    <source>
        <dbReference type="PROSITE-ProRule" id="PRU01363"/>
    </source>
</evidence>
<dbReference type="Gene3D" id="3.10.129.110">
    <property type="entry name" value="Polyketide synthase dehydratase"/>
    <property type="match status" value="1"/>
</dbReference>
<dbReference type="InterPro" id="IPR016036">
    <property type="entry name" value="Malonyl_transacylase_ACP-bd"/>
</dbReference>
<dbReference type="Pfam" id="PF00109">
    <property type="entry name" value="ketoacyl-synt"/>
    <property type="match status" value="1"/>
</dbReference>
<dbReference type="RefSeq" id="WP_271278817.1">
    <property type="nucleotide sequence ID" value="NZ_BAABFD010000005.1"/>
</dbReference>
<keyword evidence="2" id="KW-0597">Phosphoprotein</keyword>
<dbReference type="Gene3D" id="3.40.50.720">
    <property type="entry name" value="NAD(P)-binding Rossmann-like Domain"/>
    <property type="match status" value="1"/>
</dbReference>
<dbReference type="InterPro" id="IPR014030">
    <property type="entry name" value="Ketoacyl_synth_N"/>
</dbReference>
<feature type="domain" description="Ketosynthase family 3 (KS3)" evidence="6">
    <location>
        <begin position="1"/>
        <end position="451"/>
    </location>
</feature>
<dbReference type="InterPro" id="IPR001227">
    <property type="entry name" value="Ac_transferase_dom_sf"/>
</dbReference>
<evidence type="ECO:0000259" key="6">
    <source>
        <dbReference type="PROSITE" id="PS52004"/>
    </source>
</evidence>
<protein>
    <submittedName>
        <fullName evidence="8">SDR family NAD(P)-dependent oxidoreductase</fullName>
    </submittedName>
</protein>
<dbReference type="Pfam" id="PF21089">
    <property type="entry name" value="PKS_DH_N"/>
    <property type="match status" value="1"/>
</dbReference>
<dbReference type="Proteomes" id="UP001212498">
    <property type="component" value="Unassembled WGS sequence"/>
</dbReference>